<evidence type="ECO:0000256" key="4">
    <source>
        <dbReference type="ARBA" id="ARBA00022825"/>
    </source>
</evidence>
<feature type="active site" description="Charge relay system" evidence="5">
    <location>
        <position position="388"/>
    </location>
</feature>
<dbReference type="EMBL" id="SLWM01000002">
    <property type="protein sequence ID" value="TCO29337.1"/>
    <property type="molecule type" value="Genomic_DNA"/>
</dbReference>
<protein>
    <submittedName>
        <fullName evidence="7">Subtilase family protein</fullName>
    </submittedName>
</protein>
<feature type="domain" description="Peptidase S8/S53" evidence="6">
    <location>
        <begin position="181"/>
        <end position="430"/>
    </location>
</feature>
<dbReference type="InterPro" id="IPR015500">
    <property type="entry name" value="Peptidase_S8_subtilisin-rel"/>
</dbReference>
<dbReference type="PROSITE" id="PS00138">
    <property type="entry name" value="SUBTILASE_SER"/>
    <property type="match status" value="1"/>
</dbReference>
<proteinExistence type="inferred from homology"/>
<reference evidence="7 8" key="1">
    <citation type="journal article" date="2015" name="Stand. Genomic Sci.">
        <title>Genomic Encyclopedia of Bacterial and Archaeal Type Strains, Phase III: the genomes of soil and plant-associated and newly described type strains.</title>
        <authorList>
            <person name="Whitman W.B."/>
            <person name="Woyke T."/>
            <person name="Klenk H.P."/>
            <person name="Zhou Y."/>
            <person name="Lilburn T.G."/>
            <person name="Beck B.J."/>
            <person name="De Vos P."/>
            <person name="Vandamme P."/>
            <person name="Eisen J.A."/>
            <person name="Garrity G."/>
            <person name="Hugenholtz P."/>
            <person name="Kyrpides N.C."/>
        </authorList>
    </citation>
    <scope>NUCLEOTIDE SEQUENCE [LARGE SCALE GENOMIC DNA]</scope>
    <source>
        <strain evidence="7 8">VKM Ac-2538</strain>
    </source>
</reference>
<dbReference type="InterPro" id="IPR050131">
    <property type="entry name" value="Peptidase_S8_subtilisin-like"/>
</dbReference>
<evidence type="ECO:0000256" key="3">
    <source>
        <dbReference type="ARBA" id="ARBA00022801"/>
    </source>
</evidence>
<evidence type="ECO:0000313" key="8">
    <source>
        <dbReference type="Proteomes" id="UP000295818"/>
    </source>
</evidence>
<dbReference type="Proteomes" id="UP000295818">
    <property type="component" value="Unassembled WGS sequence"/>
</dbReference>
<sequence length="448" mass="46061">MSTVIDQDLEASGVASVIVVLKAPAGAAAAAASANDLSRYFTHSELSQESAIAVAAQDRATAARAPARKAISSRSRKRAEDTLAAAASLEHRPAVLQGFLPELEPLPPVRYYPNLGVAIGTVNTEGLAALRADDQVADVVGTPRIGLIRPTQVRGAGLRSTRTWGLGALGVPDLWAEGLTGKGVQVAHLDTGVDGTHPGLRSAIGSFAQFDLLGRQVVPDPQPFDTADHGTHTAGTIAGRPVDGRNFGVAPGAKLASAIVIEGGQVVARIVAGMDWAIGQGARVLSMSLGLRGWWDDFQVLTRILRLQGVLPVFAIGNEGPGTSRSPGNYPEALSVGAVDRSGEVAWSSSSQRFDRADDASVPDLAAPGVGVISAKPKGGFQSMNGTSMATPHVAGLAALLLEAKPSATVDELENALLMSCGLEPGQSPDRVGRGLPNGPLALKILAP</sequence>
<evidence type="ECO:0000256" key="5">
    <source>
        <dbReference type="PROSITE-ProRule" id="PRU01240"/>
    </source>
</evidence>
<dbReference type="InterPro" id="IPR036852">
    <property type="entry name" value="Peptidase_S8/S53_dom_sf"/>
</dbReference>
<dbReference type="PANTHER" id="PTHR43806:SF11">
    <property type="entry name" value="CEREVISIN-RELATED"/>
    <property type="match status" value="1"/>
</dbReference>
<dbReference type="Gene3D" id="3.40.50.200">
    <property type="entry name" value="Peptidase S8/S53 domain"/>
    <property type="match status" value="1"/>
</dbReference>
<dbReference type="PANTHER" id="PTHR43806">
    <property type="entry name" value="PEPTIDASE S8"/>
    <property type="match status" value="1"/>
</dbReference>
<comment type="caution">
    <text evidence="7">The sequence shown here is derived from an EMBL/GenBank/DDBJ whole genome shotgun (WGS) entry which is preliminary data.</text>
</comment>
<feature type="active site" description="Charge relay system" evidence="5">
    <location>
        <position position="229"/>
    </location>
</feature>
<comment type="similarity">
    <text evidence="1 5">Belongs to the peptidase S8 family.</text>
</comment>
<keyword evidence="4 5" id="KW-0720">Serine protease</keyword>
<evidence type="ECO:0000313" key="7">
    <source>
        <dbReference type="EMBL" id="TCO29337.1"/>
    </source>
</evidence>
<keyword evidence="8" id="KW-1185">Reference proteome</keyword>
<evidence type="ECO:0000256" key="2">
    <source>
        <dbReference type="ARBA" id="ARBA00022670"/>
    </source>
</evidence>
<keyword evidence="2 5" id="KW-0645">Protease</keyword>
<accession>A0ABY2BR18</accession>
<organism evidence="7 8">
    <name type="scientific">Kribbella orskensis</name>
    <dbReference type="NCBI Taxonomy" id="2512216"/>
    <lineage>
        <taxon>Bacteria</taxon>
        <taxon>Bacillati</taxon>
        <taxon>Actinomycetota</taxon>
        <taxon>Actinomycetes</taxon>
        <taxon>Propionibacteriales</taxon>
        <taxon>Kribbellaceae</taxon>
        <taxon>Kribbella</taxon>
    </lineage>
</organism>
<evidence type="ECO:0000256" key="1">
    <source>
        <dbReference type="ARBA" id="ARBA00011073"/>
    </source>
</evidence>
<keyword evidence="3 5" id="KW-0378">Hydrolase</keyword>
<gene>
    <name evidence="7" type="ORF">EV644_10254</name>
</gene>
<name>A0ABY2BR18_9ACTN</name>
<dbReference type="Pfam" id="PF00082">
    <property type="entry name" value="Peptidase_S8"/>
    <property type="match status" value="1"/>
</dbReference>
<dbReference type="InterPro" id="IPR023828">
    <property type="entry name" value="Peptidase_S8_Ser-AS"/>
</dbReference>
<dbReference type="PRINTS" id="PR00723">
    <property type="entry name" value="SUBTILISIN"/>
</dbReference>
<dbReference type="InterPro" id="IPR000209">
    <property type="entry name" value="Peptidase_S8/S53_dom"/>
</dbReference>
<feature type="active site" description="Charge relay system" evidence="5">
    <location>
        <position position="190"/>
    </location>
</feature>
<dbReference type="PROSITE" id="PS51892">
    <property type="entry name" value="SUBTILASE"/>
    <property type="match status" value="1"/>
</dbReference>
<dbReference type="SUPFAM" id="SSF52743">
    <property type="entry name" value="Subtilisin-like"/>
    <property type="match status" value="1"/>
</dbReference>
<evidence type="ECO:0000259" key="6">
    <source>
        <dbReference type="Pfam" id="PF00082"/>
    </source>
</evidence>